<dbReference type="InterPro" id="IPR050570">
    <property type="entry name" value="Cell_wall_metabolism_enzyme"/>
</dbReference>
<proteinExistence type="predicted"/>
<keyword evidence="1" id="KW-0472">Membrane</keyword>
<evidence type="ECO:0000256" key="1">
    <source>
        <dbReference type="SAM" id="Phobius"/>
    </source>
</evidence>
<reference evidence="3 4" key="1">
    <citation type="submission" date="2016-08" db="EMBL/GenBank/DDBJ databases">
        <title>Novel Firmicutes and Novel Genomes.</title>
        <authorList>
            <person name="Poppleton D.I."/>
            <person name="Gribaldo S."/>
        </authorList>
    </citation>
    <scope>NUCLEOTIDE SEQUENCE [LARGE SCALE GENOMIC DNA]</scope>
    <source>
        <strain evidence="3 4">CTT3</strain>
    </source>
</reference>
<dbReference type="Pfam" id="PF01551">
    <property type="entry name" value="Peptidase_M23"/>
    <property type="match status" value="1"/>
</dbReference>
<keyword evidence="4" id="KW-1185">Reference proteome</keyword>
<keyword evidence="1" id="KW-0812">Transmembrane</keyword>
<dbReference type="GO" id="GO:0004222">
    <property type="term" value="F:metalloendopeptidase activity"/>
    <property type="evidence" value="ECO:0007669"/>
    <property type="project" value="TreeGrafter"/>
</dbReference>
<sequence length="245" mass="28163">MALNRLGRKITKRIKFKNTYSYKRRNKAFYKKQLKKILISIIIVLIIIFMKMIDTELSKKAIKIVDKTVNSTTNIRESGQRVFQYVQKVFNKPSKVISVFENQNNEETKEVSTPKYISPVTGIVYQKFGNIEKTNNYKVFHKGIDILANKSEVVSIDDGLVIDTGKDDILGNYMKISYGEIEAVYGHLNEIYVKKGQKVMKGQLIATLNNSASKNILHFEIWEKGKPVDPLEKIDISISTVKSYR</sequence>
<name>A0A419T6M2_9FIRM</name>
<dbReference type="OrthoDB" id="9814460at2"/>
<dbReference type="EMBL" id="MCIB01000007">
    <property type="protein sequence ID" value="RKD33210.1"/>
    <property type="molecule type" value="Genomic_DNA"/>
</dbReference>
<dbReference type="InterPro" id="IPR016047">
    <property type="entry name" value="M23ase_b-sheet_dom"/>
</dbReference>
<dbReference type="CDD" id="cd12797">
    <property type="entry name" value="M23_peptidase"/>
    <property type="match status" value="1"/>
</dbReference>
<evidence type="ECO:0000259" key="2">
    <source>
        <dbReference type="Pfam" id="PF01551"/>
    </source>
</evidence>
<dbReference type="Proteomes" id="UP000284177">
    <property type="component" value="Unassembled WGS sequence"/>
</dbReference>
<evidence type="ECO:0000313" key="4">
    <source>
        <dbReference type="Proteomes" id="UP000284177"/>
    </source>
</evidence>
<dbReference type="SUPFAM" id="SSF51261">
    <property type="entry name" value="Duplicated hybrid motif"/>
    <property type="match status" value="1"/>
</dbReference>
<protein>
    <recommendedName>
        <fullName evidence="2">M23ase beta-sheet core domain-containing protein</fullName>
    </recommendedName>
</protein>
<dbReference type="AlphaFoldDB" id="A0A419T6M2"/>
<dbReference type="PANTHER" id="PTHR21666">
    <property type="entry name" value="PEPTIDASE-RELATED"/>
    <property type="match status" value="1"/>
</dbReference>
<comment type="caution">
    <text evidence="3">The sequence shown here is derived from an EMBL/GenBank/DDBJ whole genome shotgun (WGS) entry which is preliminary data.</text>
</comment>
<organism evidence="3 4">
    <name type="scientific">Thermohalobacter berrensis</name>
    <dbReference type="NCBI Taxonomy" id="99594"/>
    <lineage>
        <taxon>Bacteria</taxon>
        <taxon>Bacillati</taxon>
        <taxon>Bacillota</taxon>
        <taxon>Tissierellia</taxon>
        <taxon>Tissierellales</taxon>
        <taxon>Thermohalobacteraceae</taxon>
        <taxon>Thermohalobacter</taxon>
    </lineage>
</organism>
<keyword evidence="1" id="KW-1133">Transmembrane helix</keyword>
<accession>A0A419T6M2</accession>
<evidence type="ECO:0000313" key="3">
    <source>
        <dbReference type="EMBL" id="RKD33210.1"/>
    </source>
</evidence>
<dbReference type="InterPro" id="IPR011055">
    <property type="entry name" value="Dup_hybrid_motif"/>
</dbReference>
<feature type="transmembrane region" description="Helical" evidence="1">
    <location>
        <begin position="34"/>
        <end position="53"/>
    </location>
</feature>
<dbReference type="RefSeq" id="WP_120168024.1">
    <property type="nucleotide sequence ID" value="NZ_MCIB01000007.1"/>
</dbReference>
<dbReference type="Gene3D" id="2.70.70.10">
    <property type="entry name" value="Glucose Permease (Domain IIA)"/>
    <property type="match status" value="1"/>
</dbReference>
<gene>
    <name evidence="3" type="ORF">BET03_09875</name>
</gene>
<dbReference type="PANTHER" id="PTHR21666:SF270">
    <property type="entry name" value="MUREIN HYDROLASE ACTIVATOR ENVC"/>
    <property type="match status" value="1"/>
</dbReference>
<feature type="domain" description="M23ase beta-sheet core" evidence="2">
    <location>
        <begin position="140"/>
        <end position="230"/>
    </location>
</feature>